<evidence type="ECO:0000313" key="3">
    <source>
        <dbReference type="Proteomes" id="UP000605897"/>
    </source>
</evidence>
<gene>
    <name evidence="2" type="ORF">GCM10017786_19080</name>
</gene>
<feature type="region of interest" description="Disordered" evidence="1">
    <location>
        <begin position="1"/>
        <end position="97"/>
    </location>
</feature>
<protein>
    <submittedName>
        <fullName evidence="2">Uncharacterized protein</fullName>
    </submittedName>
</protein>
<feature type="compositionally biased region" description="Low complexity" evidence="1">
    <location>
        <begin position="71"/>
        <end position="81"/>
    </location>
</feature>
<sequence>MNGRDRLTAGSASVHGRSAAGSRRFTLGEPTARHATSGATADPRPATAERRHVAGWLTARHATARRDSTTDPRPAATTTAAQRRHRAGPRHFAPGQPIAFHATTGTATQRTAAPFHATATTTRPAAEITTRPAAEPNPAPRGPHHLRPPARHAIARAAGAKGTLCTAGITGPAAGHLNSGGSQ</sequence>
<accession>A0ABQ3ILX2</accession>
<comment type="caution">
    <text evidence="2">The sequence shown here is derived from an EMBL/GenBank/DDBJ whole genome shotgun (WGS) entry which is preliminary data.</text>
</comment>
<dbReference type="Proteomes" id="UP000605897">
    <property type="component" value="Unassembled WGS sequence"/>
</dbReference>
<feature type="region of interest" description="Disordered" evidence="1">
    <location>
        <begin position="115"/>
        <end position="148"/>
    </location>
</feature>
<organism evidence="2 3">
    <name type="scientific">Amycolatopsis deserti</name>
    <dbReference type="NCBI Taxonomy" id="185696"/>
    <lineage>
        <taxon>Bacteria</taxon>
        <taxon>Bacillati</taxon>
        <taxon>Actinomycetota</taxon>
        <taxon>Actinomycetes</taxon>
        <taxon>Pseudonocardiales</taxon>
        <taxon>Pseudonocardiaceae</taxon>
        <taxon>Amycolatopsis</taxon>
    </lineage>
</organism>
<name>A0ABQ3ILX2_9PSEU</name>
<reference evidence="3" key="1">
    <citation type="journal article" date="2019" name="Int. J. Syst. Evol. Microbiol.">
        <title>The Global Catalogue of Microorganisms (GCM) 10K type strain sequencing project: providing services to taxonomists for standard genome sequencing and annotation.</title>
        <authorList>
            <consortium name="The Broad Institute Genomics Platform"/>
            <consortium name="The Broad Institute Genome Sequencing Center for Infectious Disease"/>
            <person name="Wu L."/>
            <person name="Ma J."/>
        </authorList>
    </citation>
    <scope>NUCLEOTIDE SEQUENCE [LARGE SCALE GENOMIC DNA]</scope>
    <source>
        <strain evidence="3">CGMCC 4.7677</strain>
    </source>
</reference>
<evidence type="ECO:0000313" key="2">
    <source>
        <dbReference type="EMBL" id="GHE87503.1"/>
    </source>
</evidence>
<evidence type="ECO:0000256" key="1">
    <source>
        <dbReference type="SAM" id="MobiDB-lite"/>
    </source>
</evidence>
<feature type="compositionally biased region" description="Low complexity" evidence="1">
    <location>
        <begin position="115"/>
        <end position="134"/>
    </location>
</feature>
<proteinExistence type="predicted"/>
<keyword evidence="3" id="KW-1185">Reference proteome</keyword>
<dbReference type="EMBL" id="BNAU01000002">
    <property type="protein sequence ID" value="GHE87503.1"/>
    <property type="molecule type" value="Genomic_DNA"/>
</dbReference>